<comment type="caution">
    <text evidence="8">The sequence shown here is derived from an EMBL/GenBank/DDBJ whole genome shotgun (WGS) entry which is preliminary data.</text>
</comment>
<dbReference type="Proteomes" id="UP000178222">
    <property type="component" value="Unassembled WGS sequence"/>
</dbReference>
<dbReference type="GO" id="GO:0005886">
    <property type="term" value="C:plasma membrane"/>
    <property type="evidence" value="ECO:0007669"/>
    <property type="project" value="UniProtKB-SubCell"/>
</dbReference>
<dbReference type="SUPFAM" id="SSF103473">
    <property type="entry name" value="MFS general substrate transporter"/>
    <property type="match status" value="1"/>
</dbReference>
<organism evidence="8 9">
    <name type="scientific">Candidatus Wildermuthbacteria bacterium RIFCSPLOWO2_02_FULL_47_9c</name>
    <dbReference type="NCBI Taxonomy" id="1802466"/>
    <lineage>
        <taxon>Bacteria</taxon>
        <taxon>Candidatus Wildermuthiibacteriota</taxon>
    </lineage>
</organism>
<dbReference type="InterPro" id="IPR036259">
    <property type="entry name" value="MFS_trans_sf"/>
</dbReference>
<keyword evidence="3" id="KW-1003">Cell membrane</keyword>
<evidence type="ECO:0000256" key="6">
    <source>
        <dbReference type="ARBA" id="ARBA00023136"/>
    </source>
</evidence>
<reference evidence="8 9" key="1">
    <citation type="journal article" date="2016" name="Nat. Commun.">
        <title>Thousands of microbial genomes shed light on interconnected biogeochemical processes in an aquifer system.</title>
        <authorList>
            <person name="Anantharaman K."/>
            <person name="Brown C.T."/>
            <person name="Hug L.A."/>
            <person name="Sharon I."/>
            <person name="Castelle C.J."/>
            <person name="Probst A.J."/>
            <person name="Thomas B.C."/>
            <person name="Singh A."/>
            <person name="Wilkins M.J."/>
            <person name="Karaoz U."/>
            <person name="Brodie E.L."/>
            <person name="Williams K.H."/>
            <person name="Hubbard S.S."/>
            <person name="Banfield J.F."/>
        </authorList>
    </citation>
    <scope>NUCLEOTIDE SEQUENCE [LARGE SCALE GENOMIC DNA]</scope>
</reference>
<evidence type="ECO:0000313" key="8">
    <source>
        <dbReference type="EMBL" id="OHA76771.1"/>
    </source>
</evidence>
<evidence type="ECO:0000256" key="4">
    <source>
        <dbReference type="ARBA" id="ARBA00022692"/>
    </source>
</evidence>
<feature type="transmembrane region" description="Helical" evidence="7">
    <location>
        <begin position="177"/>
        <end position="195"/>
    </location>
</feature>
<keyword evidence="2" id="KW-0813">Transport</keyword>
<feature type="transmembrane region" description="Helical" evidence="7">
    <location>
        <begin position="24"/>
        <end position="48"/>
    </location>
</feature>
<evidence type="ECO:0000313" key="9">
    <source>
        <dbReference type="Proteomes" id="UP000178222"/>
    </source>
</evidence>
<accession>A0A1G2RXI5</accession>
<keyword evidence="6 7" id="KW-0472">Membrane</keyword>
<dbReference type="EMBL" id="MHUL01000024">
    <property type="protein sequence ID" value="OHA76771.1"/>
    <property type="molecule type" value="Genomic_DNA"/>
</dbReference>
<dbReference type="Pfam" id="PF07690">
    <property type="entry name" value="MFS_1"/>
    <property type="match status" value="1"/>
</dbReference>
<dbReference type="GO" id="GO:0022857">
    <property type="term" value="F:transmembrane transporter activity"/>
    <property type="evidence" value="ECO:0007669"/>
    <property type="project" value="InterPro"/>
</dbReference>
<gene>
    <name evidence="8" type="ORF">A3J30_01645</name>
</gene>
<dbReference type="InterPro" id="IPR050171">
    <property type="entry name" value="MFS_Transporters"/>
</dbReference>
<feature type="transmembrane region" description="Helical" evidence="7">
    <location>
        <begin position="253"/>
        <end position="271"/>
    </location>
</feature>
<feature type="transmembrane region" description="Helical" evidence="7">
    <location>
        <begin position="54"/>
        <end position="75"/>
    </location>
</feature>
<feature type="transmembrane region" description="Helical" evidence="7">
    <location>
        <begin position="111"/>
        <end position="130"/>
    </location>
</feature>
<dbReference type="AlphaFoldDB" id="A0A1G2RXI5"/>
<feature type="transmembrane region" description="Helical" evidence="7">
    <location>
        <begin position="225"/>
        <end position="247"/>
    </location>
</feature>
<keyword evidence="4 7" id="KW-0812">Transmembrane</keyword>
<feature type="transmembrane region" description="Helical" evidence="7">
    <location>
        <begin position="150"/>
        <end position="171"/>
    </location>
</feature>
<name>A0A1G2RXI5_9BACT</name>
<dbReference type="InterPro" id="IPR011701">
    <property type="entry name" value="MFS"/>
</dbReference>
<evidence type="ECO:0000256" key="7">
    <source>
        <dbReference type="SAM" id="Phobius"/>
    </source>
</evidence>
<feature type="transmembrane region" description="Helical" evidence="7">
    <location>
        <begin position="358"/>
        <end position="391"/>
    </location>
</feature>
<dbReference type="PANTHER" id="PTHR23517">
    <property type="entry name" value="RESISTANCE PROTEIN MDTM, PUTATIVE-RELATED-RELATED"/>
    <property type="match status" value="1"/>
</dbReference>
<evidence type="ECO:0008006" key="10">
    <source>
        <dbReference type="Google" id="ProtNLM"/>
    </source>
</evidence>
<evidence type="ECO:0000256" key="5">
    <source>
        <dbReference type="ARBA" id="ARBA00022989"/>
    </source>
</evidence>
<evidence type="ECO:0000256" key="3">
    <source>
        <dbReference type="ARBA" id="ARBA00022475"/>
    </source>
</evidence>
<feature type="transmembrane region" description="Helical" evidence="7">
    <location>
        <begin position="283"/>
        <end position="301"/>
    </location>
</feature>
<proteinExistence type="predicted"/>
<protein>
    <recommendedName>
        <fullName evidence="10">Major facilitator superfamily (MFS) profile domain-containing protein</fullName>
    </recommendedName>
</protein>
<comment type="subcellular location">
    <subcellularLocation>
        <location evidence="1">Cell membrane</location>
        <topology evidence="1">Multi-pass membrane protein</topology>
    </subcellularLocation>
</comment>
<keyword evidence="5 7" id="KW-1133">Transmembrane helix</keyword>
<evidence type="ECO:0000256" key="1">
    <source>
        <dbReference type="ARBA" id="ARBA00004651"/>
    </source>
</evidence>
<dbReference type="Gene3D" id="1.20.1250.20">
    <property type="entry name" value="MFS general substrate transporter like domains"/>
    <property type="match status" value="2"/>
</dbReference>
<sequence>MASSVNVNLYHHFTYFLKGDITKLYITIAIRNLAMGMVGIFTPVYIFLYYQSSFALTALYFGVMFGLYGMFAVFGGRLLGRFGAEKCMFASSFFFIAHFLSLFFIEASSLFVSASLLTSAVGMTLFWPAFHTEFARFSTRKRRGSETGRVNVAMIFPTILAPALGGVLLVLFGFPVLFIAASLLLMTSVTPLFYAPDHHETYTDSFKVAWGRIFRRENRAVSTSLLSEGLEIGVSGYVWPVFLFLVAPEFSEMGFITSVALVGSTLFMLYAGRVSDTKGRTGLLNIGAIWTSFSWVLRYFIATPFSALLANTNYEIARAASSVPYSTFFYERAALLRREADEFIIYFEVVSNMGRFFFFSGLAAIFWLFPLLPIQMTFFLGALFSLGLMLLGNPPKLRLRHA</sequence>
<feature type="transmembrane region" description="Helical" evidence="7">
    <location>
        <begin position="87"/>
        <end position="105"/>
    </location>
</feature>
<evidence type="ECO:0000256" key="2">
    <source>
        <dbReference type="ARBA" id="ARBA00022448"/>
    </source>
</evidence>